<dbReference type="InterPro" id="IPR005467">
    <property type="entry name" value="His_kinase_dom"/>
</dbReference>
<dbReference type="PROSITE" id="PS50113">
    <property type="entry name" value="PAC"/>
    <property type="match status" value="1"/>
</dbReference>
<evidence type="ECO:0000313" key="14">
    <source>
        <dbReference type="Proteomes" id="UP000257323"/>
    </source>
</evidence>
<dbReference type="PROSITE" id="PS50109">
    <property type="entry name" value="HIS_KIN"/>
    <property type="match status" value="1"/>
</dbReference>
<dbReference type="InterPro" id="IPR013767">
    <property type="entry name" value="PAS_fold"/>
</dbReference>
<dbReference type="SUPFAM" id="SSF55874">
    <property type="entry name" value="ATPase domain of HSP90 chaperone/DNA topoisomerase II/histidine kinase"/>
    <property type="match status" value="1"/>
</dbReference>
<evidence type="ECO:0000259" key="10">
    <source>
        <dbReference type="PROSITE" id="PS50109"/>
    </source>
</evidence>
<dbReference type="SMART" id="SM00065">
    <property type="entry name" value="GAF"/>
    <property type="match status" value="1"/>
</dbReference>
<dbReference type="Gene3D" id="3.30.450.40">
    <property type="match status" value="1"/>
</dbReference>
<dbReference type="InterPro" id="IPR003594">
    <property type="entry name" value="HATPase_dom"/>
</dbReference>
<dbReference type="PANTHER" id="PTHR43065:SF10">
    <property type="entry name" value="PEROXIDE STRESS-ACTIVATED HISTIDINE KINASE MAK3"/>
    <property type="match status" value="1"/>
</dbReference>
<keyword evidence="9" id="KW-1133">Transmembrane helix</keyword>
<dbReference type="PROSITE" id="PS50112">
    <property type="entry name" value="PAS"/>
    <property type="match status" value="1"/>
</dbReference>
<keyword evidence="9" id="KW-0472">Membrane</keyword>
<feature type="transmembrane region" description="Helical" evidence="9">
    <location>
        <begin position="215"/>
        <end position="236"/>
    </location>
</feature>
<dbReference type="SUPFAM" id="SSF55785">
    <property type="entry name" value="PYP-like sensor domain (PAS domain)"/>
    <property type="match status" value="1"/>
</dbReference>
<evidence type="ECO:0000256" key="2">
    <source>
        <dbReference type="ARBA" id="ARBA00012438"/>
    </source>
</evidence>
<name>A0A3E2BKG6_9BACT</name>
<dbReference type="InterPro" id="IPR004358">
    <property type="entry name" value="Sig_transdc_His_kin-like_C"/>
</dbReference>
<dbReference type="InterPro" id="IPR003018">
    <property type="entry name" value="GAF"/>
</dbReference>
<dbReference type="SUPFAM" id="SSF55781">
    <property type="entry name" value="GAF domain-like"/>
    <property type="match status" value="1"/>
</dbReference>
<feature type="domain" description="PAS" evidence="11">
    <location>
        <begin position="596"/>
        <end position="652"/>
    </location>
</feature>
<keyword evidence="4" id="KW-0808">Transferase</keyword>
<keyword evidence="6 13" id="KW-0418">Kinase</keyword>
<feature type="transmembrane region" description="Helical" evidence="9">
    <location>
        <begin position="179"/>
        <end position="203"/>
    </location>
</feature>
<keyword evidence="8" id="KW-0902">Two-component regulatory system</keyword>
<dbReference type="InterPro" id="IPR036034">
    <property type="entry name" value="PDZ_sf"/>
</dbReference>
<dbReference type="InterPro" id="IPR041489">
    <property type="entry name" value="PDZ_6"/>
</dbReference>
<dbReference type="Gene3D" id="1.10.287.130">
    <property type="match status" value="1"/>
</dbReference>
<dbReference type="SMART" id="SM00091">
    <property type="entry name" value="PAS"/>
    <property type="match status" value="1"/>
</dbReference>
<dbReference type="PRINTS" id="PR00344">
    <property type="entry name" value="BCTRLSENSOR"/>
</dbReference>
<dbReference type="CDD" id="cd00082">
    <property type="entry name" value="HisKA"/>
    <property type="match status" value="1"/>
</dbReference>
<keyword evidence="7" id="KW-0067">ATP-binding</keyword>
<dbReference type="InterPro" id="IPR036890">
    <property type="entry name" value="HATPase_C_sf"/>
</dbReference>
<feature type="transmembrane region" description="Helical" evidence="9">
    <location>
        <begin position="153"/>
        <end position="173"/>
    </location>
</feature>
<dbReference type="InterPro" id="IPR003661">
    <property type="entry name" value="HisK_dim/P_dom"/>
</dbReference>
<comment type="caution">
    <text evidence="13">The sequence shown here is derived from an EMBL/GenBank/DDBJ whole genome shotgun (WGS) entry which is preliminary data.</text>
</comment>
<evidence type="ECO:0000256" key="5">
    <source>
        <dbReference type="ARBA" id="ARBA00022741"/>
    </source>
</evidence>
<gene>
    <name evidence="13" type="ORF">OP8BY_0616</name>
</gene>
<feature type="domain" description="Histidine kinase" evidence="10">
    <location>
        <begin position="724"/>
        <end position="931"/>
    </location>
</feature>
<dbReference type="Proteomes" id="UP000257323">
    <property type="component" value="Unassembled WGS sequence"/>
</dbReference>
<dbReference type="Gene3D" id="3.30.565.10">
    <property type="entry name" value="Histidine kinase-like ATPase, C-terminal domain"/>
    <property type="match status" value="1"/>
</dbReference>
<dbReference type="Pfam" id="PF17820">
    <property type="entry name" value="PDZ_6"/>
    <property type="match status" value="1"/>
</dbReference>
<dbReference type="GO" id="GO:0000155">
    <property type="term" value="F:phosphorelay sensor kinase activity"/>
    <property type="evidence" value="ECO:0007669"/>
    <property type="project" value="InterPro"/>
</dbReference>
<dbReference type="NCBIfam" id="TIGR00229">
    <property type="entry name" value="sensory_box"/>
    <property type="match status" value="1"/>
</dbReference>
<dbReference type="InterPro" id="IPR036097">
    <property type="entry name" value="HisK_dim/P_sf"/>
</dbReference>
<dbReference type="Pfam" id="PF02518">
    <property type="entry name" value="HATPase_c"/>
    <property type="match status" value="1"/>
</dbReference>
<evidence type="ECO:0000256" key="4">
    <source>
        <dbReference type="ARBA" id="ARBA00022679"/>
    </source>
</evidence>
<dbReference type="SUPFAM" id="SSF47384">
    <property type="entry name" value="Homodimeric domain of signal transducing histidine kinase"/>
    <property type="match status" value="1"/>
</dbReference>
<evidence type="ECO:0000256" key="7">
    <source>
        <dbReference type="ARBA" id="ARBA00022840"/>
    </source>
</evidence>
<dbReference type="CDD" id="cd00130">
    <property type="entry name" value="PAS"/>
    <property type="match status" value="1"/>
</dbReference>
<dbReference type="PANTHER" id="PTHR43065">
    <property type="entry name" value="SENSOR HISTIDINE KINASE"/>
    <property type="match status" value="1"/>
</dbReference>
<dbReference type="AlphaFoldDB" id="A0A3E2BKG6"/>
<feature type="domain" description="PAC" evidence="12">
    <location>
        <begin position="653"/>
        <end position="711"/>
    </location>
</feature>
<feature type="transmembrane region" description="Helical" evidence="9">
    <location>
        <begin position="288"/>
        <end position="311"/>
    </location>
</feature>
<protein>
    <recommendedName>
        <fullName evidence="2">histidine kinase</fullName>
        <ecNumber evidence="2">2.7.13.3</ecNumber>
    </recommendedName>
</protein>
<keyword evidence="9" id="KW-0812">Transmembrane</keyword>
<dbReference type="Pfam" id="PF00512">
    <property type="entry name" value="HisKA"/>
    <property type="match status" value="1"/>
</dbReference>
<dbReference type="EC" id="2.7.13.3" evidence="2"/>
<dbReference type="EMBL" id="QUAH01000012">
    <property type="protein sequence ID" value="RFT15152.1"/>
    <property type="molecule type" value="Genomic_DNA"/>
</dbReference>
<proteinExistence type="predicted"/>
<dbReference type="InterPro" id="IPR000014">
    <property type="entry name" value="PAS"/>
</dbReference>
<dbReference type="Pfam" id="PF00989">
    <property type="entry name" value="PAS"/>
    <property type="match status" value="1"/>
</dbReference>
<feature type="transmembrane region" description="Helical" evidence="9">
    <location>
        <begin position="381"/>
        <end position="401"/>
    </location>
</feature>
<evidence type="ECO:0000256" key="8">
    <source>
        <dbReference type="ARBA" id="ARBA00023012"/>
    </source>
</evidence>
<dbReference type="SUPFAM" id="SSF50156">
    <property type="entry name" value="PDZ domain-like"/>
    <property type="match status" value="1"/>
</dbReference>
<comment type="catalytic activity">
    <reaction evidence="1">
        <text>ATP + protein L-histidine = ADP + protein N-phospho-L-histidine.</text>
        <dbReference type="EC" id="2.7.13.3"/>
    </reaction>
</comment>
<dbReference type="Pfam" id="PF13492">
    <property type="entry name" value="GAF_3"/>
    <property type="match status" value="1"/>
</dbReference>
<evidence type="ECO:0000313" key="13">
    <source>
        <dbReference type="EMBL" id="RFT15152.1"/>
    </source>
</evidence>
<dbReference type="SMART" id="SM00388">
    <property type="entry name" value="HisKA"/>
    <property type="match status" value="1"/>
</dbReference>
<feature type="transmembrane region" description="Helical" evidence="9">
    <location>
        <begin position="122"/>
        <end position="141"/>
    </location>
</feature>
<evidence type="ECO:0000259" key="12">
    <source>
        <dbReference type="PROSITE" id="PS50113"/>
    </source>
</evidence>
<dbReference type="Gene3D" id="2.30.42.10">
    <property type="match status" value="1"/>
</dbReference>
<evidence type="ECO:0000256" key="6">
    <source>
        <dbReference type="ARBA" id="ARBA00022777"/>
    </source>
</evidence>
<keyword evidence="5" id="KW-0547">Nucleotide-binding</keyword>
<evidence type="ECO:0000256" key="3">
    <source>
        <dbReference type="ARBA" id="ARBA00022553"/>
    </source>
</evidence>
<dbReference type="GO" id="GO:0006355">
    <property type="term" value="P:regulation of DNA-templated transcription"/>
    <property type="evidence" value="ECO:0007669"/>
    <property type="project" value="InterPro"/>
</dbReference>
<reference evidence="13 14" key="1">
    <citation type="submission" date="2018-08" db="EMBL/GenBank/DDBJ databases">
        <title>Genome analysis of the thermophilic bacterium of the candidate phylum Aminicenantes from deep subsurface aquifer revealed its physiology and ecological role.</title>
        <authorList>
            <person name="Kadnikov V.V."/>
            <person name="Mardanov A.V."/>
            <person name="Beletsky A.V."/>
            <person name="Karnachuk O.V."/>
            <person name="Ravin N.V."/>
        </authorList>
    </citation>
    <scope>NUCLEOTIDE SEQUENCE [LARGE SCALE GENOMIC DNA]</scope>
    <source>
        <strain evidence="13">BY38</strain>
    </source>
</reference>
<organism evidence="13 14">
    <name type="scientific">Candidatus Saccharicenans subterraneus</name>
    <dbReference type="NCBI Taxonomy" id="2508984"/>
    <lineage>
        <taxon>Bacteria</taxon>
        <taxon>Candidatus Aminicenantota</taxon>
        <taxon>Candidatus Aminicenantia</taxon>
        <taxon>Candidatus Aminicenantales</taxon>
        <taxon>Candidatus Saccharicenantaceae</taxon>
        <taxon>Candidatus Saccharicenans</taxon>
    </lineage>
</organism>
<sequence length="947" mass="107312">MRRSFFYLFLLLVLVLIVLGFINISRKLSWKEPYDGVAWVEGPTGLTAARVNEDSPAYLSGIKAGDILFSINDTPVKNRIEFAKMLWLIDRLEQKALYQVGRGGTILSPSFYLSKKGVSSTYIYLMLLGLATLAISLMVFFNTKRQFTGPYAFFYLVSVSLYSFYVFSATGQMDFLDNLFYWLDKLALLAFPPLLLNFFFIFPQKKKIIQRKKRVALFYIPGLVLLLSNVVLNTILDSILTESQVLSFQKILEKLELAHFSLYTILALALIIRDLISNINPYIKNQLRWIAVGLGLGSLPFALFYVVPFIGDRLPTTPGQLSVLLQGLIPITLAYSISRYRLMDFEVLFKKGTTLVISFAMLAMVYFLVSSQTELFSENRLNAILLGLLAIILGATLFTPLSELVQTLVDRVIYRRSYAYRRTLLMISNVLNRERDLSRLSNFLVETISKALSLKQIDLFLARENNPTEFYLLRSSEPGLEIMSLLLSLPEIDLLQKAEFISLVQPGETQNRPGIFGSLLEKGRVHILPLRLENKVMGFLAMSNKLDESYLSGEDRELLRTISTSVALALENAYLYNQEIIRSQELQRLKDYSDNIIESLTVGVAVIDQSGRVIGWNRVLERQFGLARDQALNRHLSEVIGKYNFQAIFPPETQTEYQLLSEIGLTTARGEKKIFDVARTPLFDNQMKAYGTIIVFEDITEKIHLQQQLLTSEKLASIGLLSAGVAHEINTPLTGISSYVQMLQKKLSDAHYLQILQKIEAQTERVNRIIKNLLNFARNPADEYYHRVDLKESLEEIISLIDYRLKSLNIQLELALQPVVIYAQRERLQQVFINIILNAMDAMPQGGKLLIECQQKDNLAMVKITDTGTGIRPEHLPRIFDPFFTTKGLGKGTGLGLSISFAIVKEHEGQILVDSAVGRGTTFTIILPTSLSEKNRPKTQTRGNQHE</sequence>
<dbReference type="Gene3D" id="3.30.450.20">
    <property type="entry name" value="PAS domain"/>
    <property type="match status" value="1"/>
</dbReference>
<evidence type="ECO:0000259" key="11">
    <source>
        <dbReference type="PROSITE" id="PS50112"/>
    </source>
</evidence>
<dbReference type="InterPro" id="IPR035965">
    <property type="entry name" value="PAS-like_dom_sf"/>
</dbReference>
<dbReference type="InterPro" id="IPR000700">
    <property type="entry name" value="PAS-assoc_C"/>
</dbReference>
<feature type="transmembrane region" description="Helical" evidence="9">
    <location>
        <begin position="352"/>
        <end position="369"/>
    </location>
</feature>
<dbReference type="GO" id="GO:0005524">
    <property type="term" value="F:ATP binding"/>
    <property type="evidence" value="ECO:0007669"/>
    <property type="project" value="UniProtKB-KW"/>
</dbReference>
<evidence type="ECO:0000256" key="9">
    <source>
        <dbReference type="SAM" id="Phobius"/>
    </source>
</evidence>
<accession>A0A3E2BKG6</accession>
<keyword evidence="3" id="KW-0597">Phosphoprotein</keyword>
<feature type="transmembrane region" description="Helical" evidence="9">
    <location>
        <begin position="256"/>
        <end position="276"/>
    </location>
</feature>
<dbReference type="SMART" id="SM00387">
    <property type="entry name" value="HATPase_c"/>
    <property type="match status" value="1"/>
</dbReference>
<dbReference type="InterPro" id="IPR029016">
    <property type="entry name" value="GAF-like_dom_sf"/>
</dbReference>
<evidence type="ECO:0000256" key="1">
    <source>
        <dbReference type="ARBA" id="ARBA00000085"/>
    </source>
</evidence>